<comment type="caution">
    <text evidence="2">The sequence shown here is derived from an EMBL/GenBank/DDBJ whole genome shotgun (WGS) entry which is preliminary data.</text>
</comment>
<evidence type="ECO:0000256" key="1">
    <source>
        <dbReference type="SAM" id="MobiDB-lite"/>
    </source>
</evidence>
<dbReference type="KEGG" id="cfj:CFIO01_00208"/>
<organism evidence="2 3">
    <name type="scientific">Colletotrichum fioriniae PJ7</name>
    <dbReference type="NCBI Taxonomy" id="1445577"/>
    <lineage>
        <taxon>Eukaryota</taxon>
        <taxon>Fungi</taxon>
        <taxon>Dikarya</taxon>
        <taxon>Ascomycota</taxon>
        <taxon>Pezizomycotina</taxon>
        <taxon>Sordariomycetes</taxon>
        <taxon>Hypocreomycetidae</taxon>
        <taxon>Glomerellales</taxon>
        <taxon>Glomerellaceae</taxon>
        <taxon>Colletotrichum</taxon>
        <taxon>Colletotrichum acutatum species complex</taxon>
    </lineage>
</organism>
<protein>
    <submittedName>
        <fullName evidence="2">Uncharacterized protein</fullName>
    </submittedName>
</protein>
<proteinExistence type="predicted"/>
<accession>A0A010S0Z5</accession>
<dbReference type="OrthoDB" id="10629248at2759"/>
<feature type="region of interest" description="Disordered" evidence="1">
    <location>
        <begin position="318"/>
        <end position="339"/>
    </location>
</feature>
<keyword evidence="3" id="KW-1185">Reference proteome</keyword>
<gene>
    <name evidence="2" type="ORF">CFIO01_00208</name>
</gene>
<dbReference type="Proteomes" id="UP000020467">
    <property type="component" value="Unassembled WGS sequence"/>
</dbReference>
<dbReference type="EMBL" id="JARH01000655">
    <property type="protein sequence ID" value="EXF78213.1"/>
    <property type="molecule type" value="Genomic_DNA"/>
</dbReference>
<dbReference type="AlphaFoldDB" id="A0A010S0Z5"/>
<name>A0A010S0Z5_9PEZI</name>
<evidence type="ECO:0000313" key="2">
    <source>
        <dbReference type="EMBL" id="EXF78213.1"/>
    </source>
</evidence>
<evidence type="ECO:0000313" key="3">
    <source>
        <dbReference type="Proteomes" id="UP000020467"/>
    </source>
</evidence>
<reference evidence="2 3" key="1">
    <citation type="submission" date="2014-02" db="EMBL/GenBank/DDBJ databases">
        <title>The genome sequence of Colletotrichum fioriniae PJ7.</title>
        <authorList>
            <person name="Baroncelli R."/>
            <person name="Thon M.R."/>
        </authorList>
    </citation>
    <scope>NUCLEOTIDE SEQUENCE [LARGE SCALE GENOMIC DNA]</scope>
    <source>
        <strain evidence="2 3">PJ7</strain>
    </source>
</reference>
<sequence length="339" mass="38316">MASTHTDEPWQSVIEKMPIDRVFKFCKDATSIPLNTFVIDDRPSGWRVKATVSMKTMRGASERFAKWSSDPRTREKLEYDLSKSYSGPILILFDIAHGTKTIFPEKVSAPELSSLVINAHMYQLEDLLNPYLERWMPAQSERLRSFDYYEFIAWVALKIDSPKIFDEMITRLALDRHADREGNLVKSGSIDIPLKGTCKFIDDAMIPDKAAELRKKFLSYYLNNLRIAMTPNDKNRSCVAENATPDERERCSSAISEHMAYSPNMALCETLRVDGDVVLSTGYDPEYSGSVYDLGKMLSSTVLEALMGDKGMTMKTSSLSFSGERKRRDIEVGASDSST</sequence>
<dbReference type="HOGENOM" id="CLU_818921_0_0_1"/>